<proteinExistence type="predicted"/>
<dbReference type="Pfam" id="PF10145">
    <property type="entry name" value="PhageMin_Tail"/>
    <property type="match status" value="1"/>
</dbReference>
<dbReference type="NCBIfam" id="TIGR01760">
    <property type="entry name" value="tape_meas_TP901"/>
    <property type="match status" value="1"/>
</dbReference>
<evidence type="ECO:0000313" key="3">
    <source>
        <dbReference type="EMBL" id="HJB08608.1"/>
    </source>
</evidence>
<comment type="caution">
    <text evidence="3">The sequence shown here is derived from an EMBL/GenBank/DDBJ whole genome shotgun (WGS) entry which is preliminary data.</text>
</comment>
<dbReference type="InterPro" id="IPR010090">
    <property type="entry name" value="Phage_tape_meas"/>
</dbReference>
<evidence type="ECO:0000256" key="1">
    <source>
        <dbReference type="ARBA" id="ARBA00022612"/>
    </source>
</evidence>
<dbReference type="EMBL" id="DWYS01000145">
    <property type="protein sequence ID" value="HJB08608.1"/>
    <property type="molecule type" value="Genomic_DNA"/>
</dbReference>
<name>A0A9D2L9Q6_9FIRM</name>
<feature type="domain" description="Phage tail tape measure protein" evidence="2">
    <location>
        <begin position="112"/>
        <end position="310"/>
    </location>
</feature>
<sequence>MAKGKNYELKVQIGGGVDSSFDKAFTKAEKELTNLYRFSKRTNQTYLSSINKMDALANRTFSMAAKGAAAASAGIAGGLAAATMAGSSFEAQMSTVQAISQASEADMIRLNALAKQMGIETKFSATEAGQGLEYMAMAGWDVDSMLAGLPGIMNLAAASGEDLGQVSDIVTDAMTAFGLEASRSAEFADVLAQASARSNTDVAMMGETFKYVAPVAGALGFSIQDTATAIGLMANAGIKSEQAGTSLRAMFTRMVKPTDEVEAAMERIGLSVANSDGSMRSLDEILRDLRAGFSGLSESERASTAASLAGQEAMSGMLALVSASDEDYDKLSEAIYNAKGAAKEMAQVRMDNLQGDVTLLKSSLEGAGIAAYEGLKEPLRELTQTGTEWVNTFTENLEEELPTIRRTVQGAGEDLMEFASPILDLGGWFLEHPAVISGGLVGIGSAMLTFKAIKGATSAVKLFGTLSGMVGAWPVAAAGLAVGGIAGITAAMKQAARERAVKNLSEHFGDVSLSIEELGEAARHVVGDGLFENIEAMESSAGKAEGYYQSMKDSLKAIQKTEWKLSMGIELQEGDAQGYVSAVDTYVQNAQDYISEKGYELNLAVDLVFGESGQEFSEDSGAFYQALLAKLEPLKQDLNLALQEMTKEGFILDDQKKLEIVNNYLGQIEEITSILTEAENAAKLQMIQGKYAGADLDADSFQNLQAEIADYTEQAIQSTDEAYQKVLTSLNAQRLAGEKGMEGGISQEEFETRSAEAAQNYYQSKAETILNGQQAMADTITATYGDEIEPALEAVNQSLDEKLQEVMDHPHTTPQQYAQDVRYAMVEAVKDTSLPQDAQNALRILLEGLEPSEEQMAALIQQMEQNGQEIPQALLRGIDSVNAAKAVTGDWEGLQGTAGEILARSSDQSFLIEAARQQGAEIPEATAGEIKEAYPELERTVREMLAVLKVNLETGVDAEVPVFLNLKPVTTSEGQAELADMKKGAVQKLNASNTLRFGNSAPKLIPENLPGHAEGGIFDTPHIAMFAEDGPEAVVPLNGSQEALSIWQEAGKILGAYEKNSYSRIYESISGGWRENGGTAVGGYGAPAFQPVVNIYGNASREDVSAGLMMTFEKWKEYMERYEDGRRRVSF</sequence>
<reference evidence="3" key="2">
    <citation type="submission" date="2021-04" db="EMBL/GenBank/DDBJ databases">
        <authorList>
            <person name="Gilroy R."/>
        </authorList>
    </citation>
    <scope>NUCLEOTIDE SEQUENCE</scope>
    <source>
        <strain evidence="3">CHK188-4685</strain>
    </source>
</reference>
<evidence type="ECO:0000259" key="2">
    <source>
        <dbReference type="Pfam" id="PF10145"/>
    </source>
</evidence>
<dbReference type="PANTHER" id="PTHR37813">
    <property type="entry name" value="FELS-2 PROPHAGE PROTEIN"/>
    <property type="match status" value="1"/>
</dbReference>
<evidence type="ECO:0000313" key="4">
    <source>
        <dbReference type="Proteomes" id="UP000886804"/>
    </source>
</evidence>
<dbReference type="AlphaFoldDB" id="A0A9D2L9Q6"/>
<accession>A0A9D2L9Q6</accession>
<gene>
    <name evidence="3" type="ORF">H9716_12235</name>
</gene>
<protein>
    <submittedName>
        <fullName evidence="3">Phage tail tape measure protein</fullName>
    </submittedName>
</protein>
<dbReference type="Proteomes" id="UP000886804">
    <property type="component" value="Unassembled WGS sequence"/>
</dbReference>
<keyword evidence="1" id="KW-1188">Viral release from host cell</keyword>
<reference evidence="3" key="1">
    <citation type="journal article" date="2021" name="PeerJ">
        <title>Extensive microbial diversity within the chicken gut microbiome revealed by metagenomics and culture.</title>
        <authorList>
            <person name="Gilroy R."/>
            <person name="Ravi A."/>
            <person name="Getino M."/>
            <person name="Pursley I."/>
            <person name="Horton D.L."/>
            <person name="Alikhan N.F."/>
            <person name="Baker D."/>
            <person name="Gharbi K."/>
            <person name="Hall N."/>
            <person name="Watson M."/>
            <person name="Adriaenssens E.M."/>
            <person name="Foster-Nyarko E."/>
            <person name="Jarju S."/>
            <person name="Secka A."/>
            <person name="Antonio M."/>
            <person name="Oren A."/>
            <person name="Chaudhuri R.R."/>
            <person name="La Ragione R."/>
            <person name="Hildebrand F."/>
            <person name="Pallen M.J."/>
        </authorList>
    </citation>
    <scope>NUCLEOTIDE SEQUENCE</scope>
    <source>
        <strain evidence="3">CHK188-4685</strain>
    </source>
</reference>
<organism evidence="3 4">
    <name type="scientific">Candidatus Enterocloster faecavium</name>
    <dbReference type="NCBI Taxonomy" id="2838560"/>
    <lineage>
        <taxon>Bacteria</taxon>
        <taxon>Bacillati</taxon>
        <taxon>Bacillota</taxon>
        <taxon>Clostridia</taxon>
        <taxon>Lachnospirales</taxon>
        <taxon>Lachnospiraceae</taxon>
        <taxon>Enterocloster</taxon>
    </lineage>
</organism>
<dbReference type="PANTHER" id="PTHR37813:SF1">
    <property type="entry name" value="FELS-2 PROPHAGE PROTEIN"/>
    <property type="match status" value="1"/>
</dbReference>